<keyword evidence="1" id="KW-1133">Transmembrane helix</keyword>
<feature type="domain" description="VanZ-like" evidence="2">
    <location>
        <begin position="181"/>
        <end position="245"/>
    </location>
</feature>
<sequence length="269" mass="28450">MWMVLFYVTPVTVCLALLALLVFSLVLARDQEGAGWSRPLARGLLGVTAAAYLLVLAAPLTSWGQAEAGSRHVVWNPLSAIQELRQEAVPVTAFGQQLSTGELAYYSVDPLSHEERAEILDREPYDFFAHGAPGTDPVVLDAEGRPAPSDGEGLVEREMGESIARAGEPMESAAMIVEEKVLHTLLFVPLGILAFHAFSSWTVRVVAGPGFSAVVEASQWAAGDLADTGDVLANTAGSLAGVAMAGGAAALVHARRRARRAEDPQPLEA</sequence>
<keyword evidence="1" id="KW-0472">Membrane</keyword>
<organism evidence="3 4">
    <name type="scientific">Nocardiopsis sinuspersici</name>
    <dbReference type="NCBI Taxonomy" id="501010"/>
    <lineage>
        <taxon>Bacteria</taxon>
        <taxon>Bacillati</taxon>
        <taxon>Actinomycetota</taxon>
        <taxon>Actinomycetes</taxon>
        <taxon>Streptosporangiales</taxon>
        <taxon>Nocardiopsidaceae</taxon>
        <taxon>Nocardiopsis</taxon>
    </lineage>
</organism>
<evidence type="ECO:0000313" key="3">
    <source>
        <dbReference type="EMBL" id="OOC54974.1"/>
    </source>
</evidence>
<evidence type="ECO:0000313" key="4">
    <source>
        <dbReference type="Proteomes" id="UP000189004"/>
    </source>
</evidence>
<keyword evidence="4" id="KW-1185">Reference proteome</keyword>
<protein>
    <recommendedName>
        <fullName evidence="2">VanZ-like domain-containing protein</fullName>
    </recommendedName>
</protein>
<dbReference type="InterPro" id="IPR006976">
    <property type="entry name" value="VanZ-like"/>
</dbReference>
<dbReference type="OrthoDB" id="3426543at2"/>
<name>A0A1V3C2E0_9ACTN</name>
<accession>A0A1V3C2E0</accession>
<evidence type="ECO:0000256" key="1">
    <source>
        <dbReference type="SAM" id="Phobius"/>
    </source>
</evidence>
<reference evidence="4" key="1">
    <citation type="submission" date="2016-08" db="EMBL/GenBank/DDBJ databases">
        <authorList>
            <person name="Tokovenko B."/>
            <person name="Kalinowski J."/>
        </authorList>
    </citation>
    <scope>NUCLEOTIDE SEQUENCE [LARGE SCALE GENOMIC DNA]</scope>
    <source>
        <strain evidence="4">UTMC102</strain>
    </source>
</reference>
<comment type="caution">
    <text evidence="3">The sequence shown here is derived from an EMBL/GenBank/DDBJ whole genome shotgun (WGS) entry which is preliminary data.</text>
</comment>
<dbReference type="EMBL" id="MCOK01000001">
    <property type="protein sequence ID" value="OOC54974.1"/>
    <property type="molecule type" value="Genomic_DNA"/>
</dbReference>
<dbReference type="AlphaFoldDB" id="A0A1V3C2E0"/>
<evidence type="ECO:0000259" key="2">
    <source>
        <dbReference type="Pfam" id="PF04892"/>
    </source>
</evidence>
<dbReference type="Proteomes" id="UP000189004">
    <property type="component" value="Unassembled WGS sequence"/>
</dbReference>
<feature type="transmembrane region" description="Helical" evidence="1">
    <location>
        <begin position="44"/>
        <end position="63"/>
    </location>
</feature>
<feature type="transmembrane region" description="Helical" evidence="1">
    <location>
        <begin position="181"/>
        <end position="201"/>
    </location>
</feature>
<dbReference type="Pfam" id="PF04892">
    <property type="entry name" value="VanZ"/>
    <property type="match status" value="1"/>
</dbReference>
<proteinExistence type="predicted"/>
<feature type="transmembrane region" description="Helical" evidence="1">
    <location>
        <begin position="231"/>
        <end position="252"/>
    </location>
</feature>
<keyword evidence="1" id="KW-0812">Transmembrane</keyword>
<gene>
    <name evidence="3" type="ORF">NOSIN_15155</name>
</gene>